<name>A0A2S9YLH9_9BACT</name>
<proteinExistence type="predicted"/>
<comment type="caution">
    <text evidence="2">The sequence shown here is derived from an EMBL/GenBank/DDBJ whole genome shotgun (WGS) entry which is preliminary data.</text>
</comment>
<feature type="compositionally biased region" description="Low complexity" evidence="1">
    <location>
        <begin position="418"/>
        <end position="433"/>
    </location>
</feature>
<evidence type="ECO:0000313" key="3">
    <source>
        <dbReference type="Proteomes" id="UP000237968"/>
    </source>
</evidence>
<protein>
    <submittedName>
        <fullName evidence="2">Uncharacterized protein</fullName>
    </submittedName>
</protein>
<dbReference type="Proteomes" id="UP000237968">
    <property type="component" value="Unassembled WGS sequence"/>
</dbReference>
<reference evidence="2 3" key="1">
    <citation type="submission" date="2018-03" db="EMBL/GenBank/DDBJ databases">
        <title>Draft Genome Sequences of the Obligatory Marine Myxobacteria Enhygromyxa salina SWB005.</title>
        <authorList>
            <person name="Poehlein A."/>
            <person name="Moghaddam J.A."/>
            <person name="Harms H."/>
            <person name="Alanjari M."/>
            <person name="Koenig G.M."/>
            <person name="Daniel R."/>
            <person name="Schaeberle T.F."/>
        </authorList>
    </citation>
    <scope>NUCLEOTIDE SEQUENCE [LARGE SCALE GENOMIC DNA]</scope>
    <source>
        <strain evidence="2 3">SWB005</strain>
    </source>
</reference>
<evidence type="ECO:0000313" key="2">
    <source>
        <dbReference type="EMBL" id="PRQ05922.1"/>
    </source>
</evidence>
<dbReference type="AlphaFoldDB" id="A0A2S9YLH9"/>
<evidence type="ECO:0000256" key="1">
    <source>
        <dbReference type="SAM" id="MobiDB-lite"/>
    </source>
</evidence>
<organism evidence="2 3">
    <name type="scientific">Enhygromyxa salina</name>
    <dbReference type="NCBI Taxonomy" id="215803"/>
    <lineage>
        <taxon>Bacteria</taxon>
        <taxon>Pseudomonadati</taxon>
        <taxon>Myxococcota</taxon>
        <taxon>Polyangia</taxon>
        <taxon>Nannocystales</taxon>
        <taxon>Nannocystaceae</taxon>
        <taxon>Enhygromyxa</taxon>
    </lineage>
</organism>
<accession>A0A2S9YLH9</accession>
<keyword evidence="3" id="KW-1185">Reference proteome</keyword>
<feature type="compositionally biased region" description="Acidic residues" evidence="1">
    <location>
        <begin position="437"/>
        <end position="470"/>
    </location>
</feature>
<sequence>MPRLSGTPLGVNRERPIRDTFTVPPPLETTLPLLRTLGLTFRPPLATGPGRLALRSALALALLGPHLFACAPIVRPASFKGARGQVTDTSLLGPFDGQIVDQATGEPVQDAVVVGVWSYDRGDGFISPSGSETISVQTDEAGRYRIGRAPLRKRGSHLRLVSFRLVVYKRGYASYRSDALLAGGPRRDFTGRHNRIELDKWRERDSHADHLLFLAPPREVARVADWERRQANLDLYKTLGGGLEPEDHEGEGDPRGPDGPGTPEDLWLDASQLIYPEDVAMRTGYDGEFVVEDLGDFPRTDFYHGVLFRALDREEEHDFSYRVWHQPSGGLEPVIAIFRENLPVEVSPEVTDETWIYEEPGTEFRGVAFIDRASETGVLVSCGPAQCIDVDTAIILAKYIQGRLEQISTVPAGPAPEPAAAEPSATSGDASPAPSEPEPEPEPDSEPEPEPDSETPPEPDPDTEPQEPSP</sequence>
<dbReference type="EMBL" id="PVNK01000001">
    <property type="protein sequence ID" value="PRQ05922.1"/>
    <property type="molecule type" value="Genomic_DNA"/>
</dbReference>
<feature type="region of interest" description="Disordered" evidence="1">
    <location>
        <begin position="410"/>
        <end position="470"/>
    </location>
</feature>
<feature type="region of interest" description="Disordered" evidence="1">
    <location>
        <begin position="238"/>
        <end position="265"/>
    </location>
</feature>
<gene>
    <name evidence="2" type="ORF">ENSA5_00340</name>
</gene>